<accession>A0ABS8W2H1</accession>
<sequence length="115" mass="13148">MVIKIIKDYVYRREDDLITITCTPPQHTPPEAGIMALVRDKSLYNAQFPPLPSNHQQPDKPTIDTSKALNFGKILTPKHLTNSSTNIDLIPRKHVQYVEGVPTVQWTEEEVRRMA</sequence>
<evidence type="ECO:0000313" key="2">
    <source>
        <dbReference type="Proteomes" id="UP000823775"/>
    </source>
</evidence>
<comment type="caution">
    <text evidence="1">The sequence shown here is derived from an EMBL/GenBank/DDBJ whole genome shotgun (WGS) entry which is preliminary data.</text>
</comment>
<reference evidence="1 2" key="1">
    <citation type="journal article" date="2021" name="BMC Genomics">
        <title>Datura genome reveals duplications of psychoactive alkaloid biosynthetic genes and high mutation rate following tissue culture.</title>
        <authorList>
            <person name="Rajewski A."/>
            <person name="Carter-House D."/>
            <person name="Stajich J."/>
            <person name="Litt A."/>
        </authorList>
    </citation>
    <scope>NUCLEOTIDE SEQUENCE [LARGE SCALE GENOMIC DNA]</scope>
    <source>
        <strain evidence="1">AR-01</strain>
    </source>
</reference>
<dbReference type="Proteomes" id="UP000823775">
    <property type="component" value="Unassembled WGS sequence"/>
</dbReference>
<name>A0ABS8W2H1_DATST</name>
<gene>
    <name evidence="1" type="ORF">HAX54_043327</name>
</gene>
<dbReference type="EMBL" id="JACEIK010006469">
    <property type="protein sequence ID" value="MCE2055748.1"/>
    <property type="molecule type" value="Genomic_DNA"/>
</dbReference>
<evidence type="ECO:0000313" key="1">
    <source>
        <dbReference type="EMBL" id="MCE2055748.1"/>
    </source>
</evidence>
<protein>
    <submittedName>
        <fullName evidence="1">Uncharacterized protein</fullName>
    </submittedName>
</protein>
<proteinExistence type="predicted"/>
<organism evidence="1 2">
    <name type="scientific">Datura stramonium</name>
    <name type="common">Jimsonweed</name>
    <name type="synonym">Common thornapple</name>
    <dbReference type="NCBI Taxonomy" id="4076"/>
    <lineage>
        <taxon>Eukaryota</taxon>
        <taxon>Viridiplantae</taxon>
        <taxon>Streptophyta</taxon>
        <taxon>Embryophyta</taxon>
        <taxon>Tracheophyta</taxon>
        <taxon>Spermatophyta</taxon>
        <taxon>Magnoliopsida</taxon>
        <taxon>eudicotyledons</taxon>
        <taxon>Gunneridae</taxon>
        <taxon>Pentapetalae</taxon>
        <taxon>asterids</taxon>
        <taxon>lamiids</taxon>
        <taxon>Solanales</taxon>
        <taxon>Solanaceae</taxon>
        <taxon>Solanoideae</taxon>
        <taxon>Datureae</taxon>
        <taxon>Datura</taxon>
    </lineage>
</organism>
<keyword evidence="2" id="KW-1185">Reference proteome</keyword>